<dbReference type="PANTHER" id="PTHR47939:SF12">
    <property type="entry name" value="PENTACOTRIPEPTIDE-REPEAT REGION OF PRORP DOMAIN-CONTAINING PROTEIN"/>
    <property type="match status" value="1"/>
</dbReference>
<dbReference type="PANTHER" id="PTHR47939">
    <property type="entry name" value="MEMBRANE-ASSOCIATED SALT-INDUCIBLE PROTEIN-LIKE"/>
    <property type="match status" value="1"/>
</dbReference>
<feature type="region of interest" description="Disordered" evidence="4">
    <location>
        <begin position="485"/>
        <end position="508"/>
    </location>
</feature>
<evidence type="ECO:0000256" key="4">
    <source>
        <dbReference type="SAM" id="MobiDB-lite"/>
    </source>
</evidence>
<dbReference type="InterPro" id="IPR011990">
    <property type="entry name" value="TPR-like_helical_dom_sf"/>
</dbReference>
<comment type="similarity">
    <text evidence="1">Belongs to the PPR family. P subfamily.</text>
</comment>
<evidence type="ECO:0000256" key="3">
    <source>
        <dbReference type="PROSITE-ProRule" id="PRU00708"/>
    </source>
</evidence>
<proteinExistence type="inferred from homology"/>
<dbReference type="Pfam" id="PF13041">
    <property type="entry name" value="PPR_2"/>
    <property type="match status" value="2"/>
</dbReference>
<organism evidence="5 6">
    <name type="scientific">Eruca vesicaria subsp. sativa</name>
    <name type="common">Garden rocket</name>
    <name type="synonym">Eruca sativa</name>
    <dbReference type="NCBI Taxonomy" id="29727"/>
    <lineage>
        <taxon>Eukaryota</taxon>
        <taxon>Viridiplantae</taxon>
        <taxon>Streptophyta</taxon>
        <taxon>Embryophyta</taxon>
        <taxon>Tracheophyta</taxon>
        <taxon>Spermatophyta</taxon>
        <taxon>Magnoliopsida</taxon>
        <taxon>eudicotyledons</taxon>
        <taxon>Gunneridae</taxon>
        <taxon>Pentapetalae</taxon>
        <taxon>rosids</taxon>
        <taxon>malvids</taxon>
        <taxon>Brassicales</taxon>
        <taxon>Brassicaceae</taxon>
        <taxon>Brassiceae</taxon>
        <taxon>Eruca</taxon>
    </lineage>
</organism>
<dbReference type="InterPro" id="IPR050667">
    <property type="entry name" value="PPR-containing_protein"/>
</dbReference>
<evidence type="ECO:0000256" key="2">
    <source>
        <dbReference type="ARBA" id="ARBA00022737"/>
    </source>
</evidence>
<accession>A0ABC8M1Q5</accession>
<feature type="repeat" description="PPR" evidence="3">
    <location>
        <begin position="345"/>
        <end position="379"/>
    </location>
</feature>
<dbReference type="NCBIfam" id="TIGR00756">
    <property type="entry name" value="PPR"/>
    <property type="match status" value="3"/>
</dbReference>
<dbReference type="InterPro" id="IPR002885">
    <property type="entry name" value="PPR_rpt"/>
</dbReference>
<gene>
    <name evidence="5" type="ORF">ERUC_LOCUS42655</name>
</gene>
<evidence type="ECO:0000313" key="6">
    <source>
        <dbReference type="Proteomes" id="UP001642260"/>
    </source>
</evidence>
<dbReference type="Gene3D" id="1.25.40.10">
    <property type="entry name" value="Tetratricopeptide repeat domain"/>
    <property type="match status" value="3"/>
</dbReference>
<dbReference type="EMBL" id="CAKOAT010880709">
    <property type="protein sequence ID" value="CAH8390172.1"/>
    <property type="molecule type" value="Genomic_DNA"/>
</dbReference>
<feature type="repeat" description="PPR" evidence="3">
    <location>
        <begin position="208"/>
        <end position="242"/>
    </location>
</feature>
<dbReference type="AlphaFoldDB" id="A0ABC8M1Q5"/>
<keyword evidence="6" id="KW-1185">Reference proteome</keyword>
<protein>
    <recommendedName>
        <fullName evidence="7">Pentatricopeptide repeat-containing protein</fullName>
    </recommendedName>
</protein>
<keyword evidence="2" id="KW-0677">Repeat</keyword>
<feature type="compositionally biased region" description="Basic and acidic residues" evidence="4">
    <location>
        <begin position="485"/>
        <end position="496"/>
    </location>
</feature>
<feature type="repeat" description="PPR" evidence="3">
    <location>
        <begin position="279"/>
        <end position="313"/>
    </location>
</feature>
<name>A0ABC8M1Q5_ERUVS</name>
<dbReference type="PROSITE" id="PS51375">
    <property type="entry name" value="PPR"/>
    <property type="match status" value="3"/>
</dbReference>
<evidence type="ECO:0000256" key="1">
    <source>
        <dbReference type="ARBA" id="ARBA00007626"/>
    </source>
</evidence>
<dbReference type="Pfam" id="PF12854">
    <property type="entry name" value="PPR_1"/>
    <property type="match status" value="1"/>
</dbReference>
<evidence type="ECO:0008006" key="7">
    <source>
        <dbReference type="Google" id="ProtNLM"/>
    </source>
</evidence>
<reference evidence="5 6" key="1">
    <citation type="submission" date="2022-03" db="EMBL/GenBank/DDBJ databases">
        <authorList>
            <person name="Macdonald S."/>
            <person name="Ahmed S."/>
            <person name="Newling K."/>
        </authorList>
    </citation>
    <scope>NUCLEOTIDE SEQUENCE [LARGE SCALE GENOMIC DNA]</scope>
</reference>
<dbReference type="Proteomes" id="UP001642260">
    <property type="component" value="Unassembled WGS sequence"/>
</dbReference>
<evidence type="ECO:0000313" key="5">
    <source>
        <dbReference type="EMBL" id="CAH8390172.1"/>
    </source>
</evidence>
<sequence length="508" mass="59089">MLNIKHPIQRFLLLHRRFTTELTQPKQPPTTITPINQDHLLRVCTILYQQQNSPDSRLISKLSSTEFHLTHEFFLQVCNNFPLSWRPIHRFFLYSQTHHQDFTHTSVTSNKVLGIIGKSRNMDLFWELAQETGRRGLANDKTFRVVLQTLASAREMKKCVNFFHLMNGFGYSYNVETMNRVVETLCKGKLVEEAKYVVAKLRDFIRPDEVTYRMMVEGFCNVGDLVEAVKIWNLMMDDGFEVDVVAGKKIMETLLKKNQFDEASKVFYVLVSKRGGDLDVSFYRVMIDWLCRNGRVDTARKVFDEMRERGVEVDNLTWASIVYGLLVKRRVAEAYKTVEGVENPDISIYHALIKGLVKIKRASEATVVFRKMIERGCEPIMHTYLMLLQGHLGRRGRKGPDPLVNFDTIFVGGMVKAGKKFETTKYVERTLKRGVEVPRFDYSKFLHCYSNEEGVVMFEEMAKKLREVGLFDLADIFQRYGEKMTTRERRRDREETSSVSPYQCPVPT</sequence>
<comment type="caution">
    <text evidence="5">The sequence shown here is derived from an EMBL/GenBank/DDBJ whole genome shotgun (WGS) entry which is preliminary data.</text>
</comment>